<dbReference type="OrthoDB" id="869379at2"/>
<protein>
    <submittedName>
        <fullName evidence="2">Lecithin--cholesterol acyltransferase</fullName>
    </submittedName>
</protein>
<dbReference type="GO" id="GO:0016746">
    <property type="term" value="F:acyltransferase activity"/>
    <property type="evidence" value="ECO:0007669"/>
    <property type="project" value="UniProtKB-KW"/>
</dbReference>
<reference evidence="2 3" key="1">
    <citation type="submission" date="2017-02" db="EMBL/GenBank/DDBJ databases">
        <title>Genomic diversity within the haloalkaliphilic genus Thioalkalivibrio.</title>
        <authorList>
            <person name="Ahn A.-C."/>
            <person name="Meier-Kolthoff J."/>
            <person name="Overmars L."/>
            <person name="Richter M."/>
            <person name="Woyke T."/>
            <person name="Sorokin D.Y."/>
            <person name="Muyzer G."/>
        </authorList>
    </citation>
    <scope>NUCLEOTIDE SEQUENCE [LARGE SCALE GENOMIC DNA]</scope>
    <source>
        <strain evidence="2 3">HL17</strain>
    </source>
</reference>
<dbReference type="InterPro" id="IPR029058">
    <property type="entry name" value="AB_hydrolase_fold"/>
</dbReference>
<organism evidence="2 3">
    <name type="scientific">Thioalkalivibrio halophilus</name>
    <dbReference type="NCBI Taxonomy" id="252474"/>
    <lineage>
        <taxon>Bacteria</taxon>
        <taxon>Pseudomonadati</taxon>
        <taxon>Pseudomonadota</taxon>
        <taxon>Gammaproteobacteria</taxon>
        <taxon>Chromatiales</taxon>
        <taxon>Ectothiorhodospiraceae</taxon>
        <taxon>Thioalkalivibrio</taxon>
    </lineage>
</organism>
<dbReference type="Pfam" id="PF12697">
    <property type="entry name" value="Abhydrolase_6"/>
    <property type="match status" value="1"/>
</dbReference>
<evidence type="ECO:0000259" key="1">
    <source>
        <dbReference type="Pfam" id="PF12697"/>
    </source>
</evidence>
<dbReference type="InterPro" id="IPR000073">
    <property type="entry name" value="AB_hydrolase_1"/>
</dbReference>
<keyword evidence="2" id="KW-0808">Transferase</keyword>
<name>A0A1V2ZVA0_9GAMM</name>
<dbReference type="RefSeq" id="WP_077244870.1">
    <property type="nucleotide sequence ID" value="NZ_MUZR01000065.1"/>
</dbReference>
<sequence length="346" mass="39216">MKRRLRLTLLMLIALPLFALGVWALWGEFQPEQERELRVEVHDRLEQWFPEAMELPDELLGFIPRSQRYPDSAAPDAILLHGLDEPGNIWDELATAMDTAGFNPVEFRYPNDQAIDRSTDLLAERWEDLDADHPVILIGHSMGGLVIRDFITRWRHPADGEPRIEGPPVDGVILIATPNHGSEWARLRMWLELREWFADIREERFSLFAGLRDGTGAAKIDLRPDSRFLAELNARPWPDDIPVRIIGGVLAEPTPEMERSLQQMGEQLDAPELPRRIADWLDQTGEGLGDGVVPVDSLALEGHPEPLVVEGSHRGLLVPTPLTDTPPAIEPVLEILEQWRRGLHRP</sequence>
<keyword evidence="3" id="KW-1185">Reference proteome</keyword>
<dbReference type="SUPFAM" id="SSF53474">
    <property type="entry name" value="alpha/beta-Hydrolases"/>
    <property type="match status" value="1"/>
</dbReference>
<gene>
    <name evidence="2" type="ORF">B1A74_12940</name>
</gene>
<dbReference type="Gene3D" id="3.40.50.1820">
    <property type="entry name" value="alpha/beta hydrolase"/>
    <property type="match status" value="1"/>
</dbReference>
<evidence type="ECO:0000313" key="3">
    <source>
        <dbReference type="Proteomes" id="UP000189177"/>
    </source>
</evidence>
<feature type="domain" description="AB hydrolase-1" evidence="1">
    <location>
        <begin position="78"/>
        <end position="273"/>
    </location>
</feature>
<dbReference type="Proteomes" id="UP000189177">
    <property type="component" value="Unassembled WGS sequence"/>
</dbReference>
<accession>A0A1V2ZVA0</accession>
<dbReference type="PANTHER" id="PTHR37946:SF1">
    <property type="entry name" value="SLL1969 PROTEIN"/>
    <property type="match status" value="1"/>
</dbReference>
<comment type="caution">
    <text evidence="2">The sequence shown here is derived from an EMBL/GenBank/DDBJ whole genome shotgun (WGS) entry which is preliminary data.</text>
</comment>
<dbReference type="STRING" id="252474.B1A74_12940"/>
<dbReference type="EMBL" id="MUZR01000065">
    <property type="protein sequence ID" value="OOC09072.1"/>
    <property type="molecule type" value="Genomic_DNA"/>
</dbReference>
<dbReference type="AlphaFoldDB" id="A0A1V2ZVA0"/>
<keyword evidence="2" id="KW-0012">Acyltransferase</keyword>
<proteinExistence type="predicted"/>
<evidence type="ECO:0000313" key="2">
    <source>
        <dbReference type="EMBL" id="OOC09072.1"/>
    </source>
</evidence>
<dbReference type="PANTHER" id="PTHR37946">
    <property type="entry name" value="SLL1969 PROTEIN"/>
    <property type="match status" value="1"/>
</dbReference>